<gene>
    <name evidence="1" type="ORF">A2368_02115</name>
</gene>
<accession>A0A1F5FG83</accession>
<sequence>MVQTKPIFELFVLYSALNYNGYDKENNPRGIHPMRKRVRDLLEKRGPEKFDFEYHPYHYAWQVLSSEHTNHDFVDVLKYLEYFQKLEGLDQLWTEVETATEKELDLYRPKLFGLCEEVESLLDIPRAEMPITFTVNLLESYYRGFSLNYPDKTILITGPSDCPNLKNFVHELIHTYLYDKNLTVVNIEQKGYLNIPEELRKNYPPEKIVEESLVRALTAYLSARSKILINVGLEKQDRDLSFPVVFLRYLDEVRPEKVSIDFLVKSLSRFQYKKTPRFS</sequence>
<protein>
    <submittedName>
        <fullName evidence="1">Uncharacterized protein</fullName>
    </submittedName>
</protein>
<reference evidence="1 2" key="1">
    <citation type="journal article" date="2016" name="Nat. Commun.">
        <title>Thousands of microbial genomes shed light on interconnected biogeochemical processes in an aquifer system.</title>
        <authorList>
            <person name="Anantharaman K."/>
            <person name="Brown C.T."/>
            <person name="Hug L.A."/>
            <person name="Sharon I."/>
            <person name="Castelle C.J."/>
            <person name="Probst A.J."/>
            <person name="Thomas B.C."/>
            <person name="Singh A."/>
            <person name="Wilkins M.J."/>
            <person name="Karaoz U."/>
            <person name="Brodie E.L."/>
            <person name="Williams K.H."/>
            <person name="Hubbard S.S."/>
            <person name="Banfield J.F."/>
        </authorList>
    </citation>
    <scope>NUCLEOTIDE SEQUENCE [LARGE SCALE GENOMIC DNA]</scope>
</reference>
<organism evidence="1 2">
    <name type="scientific">Candidatus Collierbacteria bacterium RIFOXYB1_FULL_49_13</name>
    <dbReference type="NCBI Taxonomy" id="1817728"/>
    <lineage>
        <taxon>Bacteria</taxon>
        <taxon>Candidatus Collieribacteriota</taxon>
    </lineage>
</organism>
<name>A0A1F5FG83_9BACT</name>
<proteinExistence type="predicted"/>
<dbReference type="Proteomes" id="UP000176682">
    <property type="component" value="Unassembled WGS sequence"/>
</dbReference>
<dbReference type="AlphaFoldDB" id="A0A1F5FG83"/>
<dbReference type="EMBL" id="MFAM01000039">
    <property type="protein sequence ID" value="OGD78685.1"/>
    <property type="molecule type" value="Genomic_DNA"/>
</dbReference>
<comment type="caution">
    <text evidence="1">The sequence shown here is derived from an EMBL/GenBank/DDBJ whole genome shotgun (WGS) entry which is preliminary data.</text>
</comment>
<evidence type="ECO:0000313" key="2">
    <source>
        <dbReference type="Proteomes" id="UP000176682"/>
    </source>
</evidence>
<evidence type="ECO:0000313" key="1">
    <source>
        <dbReference type="EMBL" id="OGD78685.1"/>
    </source>
</evidence>